<dbReference type="EC" id="6.2.1.3" evidence="4"/>
<keyword evidence="2" id="KW-0067">ATP-binding</keyword>
<dbReference type="Gene3D" id="3.40.50.12780">
    <property type="entry name" value="N-terminal domain of ligase-like"/>
    <property type="match status" value="1"/>
</dbReference>
<dbReference type="InterPro" id="IPR042099">
    <property type="entry name" value="ANL_N_sf"/>
</dbReference>
<proteinExistence type="predicted"/>
<sequence>MADRRAATGSATAVGGRDGFPATVPGLLLDRVSRSPDSVAYLRPDGERWRPSTWSEVRREVVELAAGLIARGVEPGMRVAICATTCYRSVVADLAVACAAGVSVPIYPATRDDEARDQIRRAHAVLAIADRPVLETSLQRLDRLDELAAEGRSLLHTTPDAVGRRIAALSPDDPAALIYTACEDGRTKGACLTHRSTTYGARAVAQTGMISSSDRQLLWLPLAHVFGRSLLLMAMHAGVSTAVDGRADRVTANLRTVRPTFLGSVPHVLEKIARLERDELGGRLRFVISGSARLSDAIAERLERLGVPVLEGYGITETSGPSCVNLLGSHRPGTVGRPLRGTEVRVADTGELLIRSPGVMTGYHDDPTETAAALDADGWFHTGDLAEIDADGFVTVTGHRKDTFKTSTGKYVGPTALAVRWRRVCPGSELVVAGEMRPYCVGLVFTTAPESVVAAALEQLNARSDPWERIRRFTTVSTPPDADDLDPAGRPIRDRVLARYARLVDELYANGRRAGQDGSRQPKAV</sequence>
<dbReference type="GO" id="GO:0016020">
    <property type="term" value="C:membrane"/>
    <property type="evidence" value="ECO:0007669"/>
    <property type="project" value="TreeGrafter"/>
</dbReference>
<keyword evidence="5" id="KW-1185">Reference proteome</keyword>
<evidence type="ECO:0000256" key="2">
    <source>
        <dbReference type="ARBA" id="ARBA00022840"/>
    </source>
</evidence>
<dbReference type="SUPFAM" id="SSF56801">
    <property type="entry name" value="Acetyl-CoA synthetase-like"/>
    <property type="match status" value="1"/>
</dbReference>
<dbReference type="GO" id="GO:0005524">
    <property type="term" value="F:ATP binding"/>
    <property type="evidence" value="ECO:0007669"/>
    <property type="project" value="UniProtKB-KW"/>
</dbReference>
<evidence type="ECO:0000256" key="1">
    <source>
        <dbReference type="ARBA" id="ARBA00022741"/>
    </source>
</evidence>
<reference evidence="4 5" key="1">
    <citation type="submission" date="2018-06" db="EMBL/GenBank/DDBJ databases">
        <authorList>
            <consortium name="Pathogen Informatics"/>
            <person name="Doyle S."/>
        </authorList>
    </citation>
    <scope>NUCLEOTIDE SEQUENCE [LARGE SCALE GENOMIC DNA]</scope>
    <source>
        <strain evidence="4 5">NCTC13296</strain>
    </source>
</reference>
<dbReference type="AlphaFoldDB" id="A0A379LZE8"/>
<protein>
    <submittedName>
        <fullName evidence="4">Acyl-CoA ligase</fullName>
        <ecNumber evidence="4">6.2.1.3</ecNumber>
    </submittedName>
</protein>
<dbReference type="GO" id="GO:0004467">
    <property type="term" value="F:long-chain fatty acid-CoA ligase activity"/>
    <property type="evidence" value="ECO:0007669"/>
    <property type="project" value="UniProtKB-EC"/>
</dbReference>
<dbReference type="PANTHER" id="PTHR43272">
    <property type="entry name" value="LONG-CHAIN-FATTY-ACID--COA LIGASE"/>
    <property type="match status" value="1"/>
</dbReference>
<gene>
    <name evidence="4" type="ORF">NCTC13296_01526</name>
</gene>
<accession>A0A379LZE8</accession>
<dbReference type="EMBL" id="UGVI01000001">
    <property type="protein sequence ID" value="SUE14678.1"/>
    <property type="molecule type" value="Genomic_DNA"/>
</dbReference>
<dbReference type="OrthoDB" id="9778383at2"/>
<dbReference type="Proteomes" id="UP000254569">
    <property type="component" value="Unassembled WGS sequence"/>
</dbReference>
<dbReference type="InterPro" id="IPR000873">
    <property type="entry name" value="AMP-dep_synth/lig_dom"/>
</dbReference>
<name>A0A379LZE8_9NOCA</name>
<dbReference type="Pfam" id="PF00501">
    <property type="entry name" value="AMP-binding"/>
    <property type="match status" value="1"/>
</dbReference>
<dbReference type="RefSeq" id="WP_064065062.1">
    <property type="nucleotide sequence ID" value="NZ_LPZN01000051.1"/>
</dbReference>
<organism evidence="4 5">
    <name type="scientific">Rhodococcus gordoniae</name>
    <dbReference type="NCBI Taxonomy" id="223392"/>
    <lineage>
        <taxon>Bacteria</taxon>
        <taxon>Bacillati</taxon>
        <taxon>Actinomycetota</taxon>
        <taxon>Actinomycetes</taxon>
        <taxon>Mycobacteriales</taxon>
        <taxon>Nocardiaceae</taxon>
        <taxon>Rhodococcus</taxon>
    </lineage>
</organism>
<keyword evidence="4" id="KW-0436">Ligase</keyword>
<evidence type="ECO:0000313" key="5">
    <source>
        <dbReference type="Proteomes" id="UP000254569"/>
    </source>
</evidence>
<dbReference type="PANTHER" id="PTHR43272:SF33">
    <property type="entry name" value="AMP-BINDING DOMAIN-CONTAINING PROTEIN-RELATED"/>
    <property type="match status" value="1"/>
</dbReference>
<evidence type="ECO:0000259" key="3">
    <source>
        <dbReference type="Pfam" id="PF00501"/>
    </source>
</evidence>
<keyword evidence="1" id="KW-0547">Nucleotide-binding</keyword>
<evidence type="ECO:0000313" key="4">
    <source>
        <dbReference type="EMBL" id="SUE14678.1"/>
    </source>
</evidence>
<feature type="domain" description="AMP-dependent synthetase/ligase" evidence="3">
    <location>
        <begin position="31"/>
        <end position="364"/>
    </location>
</feature>